<accession>A0A1G9TUK3</accession>
<proteinExistence type="predicted"/>
<dbReference type="RefSeq" id="WP_176993858.1">
    <property type="nucleotide sequence ID" value="NZ_FNDJ01000046.1"/>
</dbReference>
<evidence type="ECO:0000256" key="1">
    <source>
        <dbReference type="SAM" id="Coils"/>
    </source>
</evidence>
<sequence>MTSAELRHVAEVLRSLNDRVDNLERRLRTVAAAPAKASDLRQFHPLVTAHGRTLNGPALAFCRPCHTMI</sequence>
<evidence type="ECO:0000313" key="2">
    <source>
        <dbReference type="EMBL" id="SDM51084.1"/>
    </source>
</evidence>
<keyword evidence="1" id="KW-0175">Coiled coil</keyword>
<feature type="coiled-coil region" evidence="1">
    <location>
        <begin position="6"/>
        <end position="33"/>
    </location>
</feature>
<protein>
    <submittedName>
        <fullName evidence="2">Uncharacterized protein</fullName>
    </submittedName>
</protein>
<evidence type="ECO:0000313" key="3">
    <source>
        <dbReference type="Proteomes" id="UP000199202"/>
    </source>
</evidence>
<gene>
    <name evidence="2" type="ORF">SAMN05421869_1465</name>
</gene>
<organism evidence="2 3">
    <name type="scientific">Nonomuraea jiangxiensis</name>
    <dbReference type="NCBI Taxonomy" id="633440"/>
    <lineage>
        <taxon>Bacteria</taxon>
        <taxon>Bacillati</taxon>
        <taxon>Actinomycetota</taxon>
        <taxon>Actinomycetes</taxon>
        <taxon>Streptosporangiales</taxon>
        <taxon>Streptosporangiaceae</taxon>
        <taxon>Nonomuraea</taxon>
    </lineage>
</organism>
<name>A0A1G9TUK3_9ACTN</name>
<keyword evidence="3" id="KW-1185">Reference proteome</keyword>
<dbReference type="AlphaFoldDB" id="A0A1G9TUK3"/>
<reference evidence="2 3" key="1">
    <citation type="submission" date="2016-10" db="EMBL/GenBank/DDBJ databases">
        <authorList>
            <person name="de Groot N.N."/>
        </authorList>
    </citation>
    <scope>NUCLEOTIDE SEQUENCE [LARGE SCALE GENOMIC DNA]</scope>
    <source>
        <strain evidence="2 3">CGMCC 4.6533</strain>
    </source>
</reference>
<dbReference type="EMBL" id="FNDJ01000046">
    <property type="protein sequence ID" value="SDM51084.1"/>
    <property type="molecule type" value="Genomic_DNA"/>
</dbReference>
<dbReference type="Proteomes" id="UP000199202">
    <property type="component" value="Unassembled WGS sequence"/>
</dbReference>